<dbReference type="eggNOG" id="ENOG50309NQ">
    <property type="taxonomic scope" value="Bacteria"/>
</dbReference>
<reference evidence="1" key="1">
    <citation type="submission" date="2010-06" db="EMBL/GenBank/DDBJ databases">
        <authorList>
            <person name="Muzny D."/>
            <person name="Qin X."/>
            <person name="Buhay C."/>
            <person name="Dugan-Rocha S."/>
            <person name="Ding Y."/>
            <person name="Chen G."/>
            <person name="Hawes A."/>
            <person name="Holder M."/>
            <person name="Jhangiani S."/>
            <person name="Johnson A."/>
            <person name="Khan Z."/>
            <person name="Li Z."/>
            <person name="Liu W."/>
            <person name="Liu X."/>
            <person name="Perez L."/>
            <person name="Shen H."/>
            <person name="Wang Q."/>
            <person name="Watt J."/>
            <person name="Xi L."/>
            <person name="Xin Y."/>
            <person name="Zhou J."/>
            <person name="Deng J."/>
            <person name="Jiang H."/>
            <person name="Liu Y."/>
            <person name="Qu J."/>
            <person name="Song X.-Z."/>
            <person name="Zhang L."/>
            <person name="Villasana D."/>
            <person name="Johnson A."/>
            <person name="Liu J."/>
            <person name="Liyanage D."/>
            <person name="Lorensuhewa L."/>
            <person name="Robinson T."/>
            <person name="Song A."/>
            <person name="Song B.-B."/>
            <person name="Dinh H."/>
            <person name="Thornton R."/>
            <person name="Coyle M."/>
            <person name="Francisco L."/>
            <person name="Jackson L."/>
            <person name="Javaid M."/>
            <person name="Korchina V."/>
            <person name="Kovar C."/>
            <person name="Mata R."/>
            <person name="Mathew T."/>
            <person name="Ngo R."/>
            <person name="Nguyen L."/>
            <person name="Nguyen N."/>
            <person name="Okwuonu G."/>
            <person name="Ongeri F."/>
            <person name="Pham C."/>
            <person name="Simmons D."/>
            <person name="Wilczek-Boney K."/>
            <person name="Hale W."/>
            <person name="Jakkamsetti A."/>
            <person name="Pham P."/>
            <person name="Ruth R."/>
            <person name="San Lucas F."/>
            <person name="Warren J."/>
            <person name="Zhang J."/>
            <person name="Zhao Z."/>
            <person name="Zhou C."/>
            <person name="Zhu D."/>
            <person name="Lee S."/>
            <person name="Bess C."/>
            <person name="Blankenburg K."/>
            <person name="Forbes L."/>
            <person name="Fu Q."/>
            <person name="Gubbala S."/>
            <person name="Hirani K."/>
            <person name="Jayaseelan J.C."/>
            <person name="Lara F."/>
            <person name="Munidasa M."/>
            <person name="Palculict T."/>
            <person name="Patil S."/>
            <person name="Pu L.-L."/>
            <person name="Saada N."/>
            <person name="Tang L."/>
            <person name="Weissenberger G."/>
            <person name="Zhu Y."/>
            <person name="Hemphill L."/>
            <person name="Shang Y."/>
            <person name="Youmans B."/>
            <person name="Ayvaz T."/>
            <person name="Ross M."/>
            <person name="Santibanez J."/>
            <person name="Aqrawi P."/>
            <person name="Gross S."/>
            <person name="Joshi V."/>
            <person name="Fowler G."/>
            <person name="Nazareth L."/>
            <person name="Reid J."/>
            <person name="Worley K."/>
            <person name="Petrosino J."/>
            <person name="Highlander S."/>
            <person name="Gibbs R."/>
        </authorList>
    </citation>
    <scope>NUCLEOTIDE SEQUENCE [LARGE SCALE GENOMIC DNA]</scope>
    <source>
        <strain evidence="1">ATCC 33030</strain>
    </source>
</reference>
<dbReference type="AlphaFoldDB" id="D7WBI9"/>
<sequence length="137" mass="14740">MQLNYSLNSGFATGDGSAPTRDNVSAWIAWAPAPDATTLYLAPRAMALNDDTVLLGVPVGDLDGVADALAGRNIDPQQLSYGQPDAHATVEVASPIALEQVKVVVAKDGPTRRKAQREFAEIPGERQFHIIHEFFEQ</sequence>
<organism evidence="1 2">
    <name type="scientific">Corynebacterium genitalium ATCC 33030</name>
    <dbReference type="NCBI Taxonomy" id="585529"/>
    <lineage>
        <taxon>Bacteria</taxon>
        <taxon>Bacillati</taxon>
        <taxon>Actinomycetota</taxon>
        <taxon>Actinomycetes</taxon>
        <taxon>Mycobacteriales</taxon>
        <taxon>Corynebacteriaceae</taxon>
        <taxon>Corynebacterium</taxon>
    </lineage>
</organism>
<dbReference type="STRING" id="585529.HMPREF0291_10478"/>
<gene>
    <name evidence="1" type="ORF">HMPREF0291_10478</name>
</gene>
<keyword evidence="2" id="KW-1185">Reference proteome</keyword>
<dbReference type="EMBL" id="ACLJ02000001">
    <property type="protein sequence ID" value="EFK55220.1"/>
    <property type="molecule type" value="Genomic_DNA"/>
</dbReference>
<dbReference type="Proteomes" id="UP000004208">
    <property type="component" value="Unassembled WGS sequence"/>
</dbReference>
<protein>
    <submittedName>
        <fullName evidence="1">Uncharacterized protein</fullName>
    </submittedName>
</protein>
<dbReference type="RefSeq" id="WP_005287382.1">
    <property type="nucleotide sequence ID" value="NZ_CM000961.1"/>
</dbReference>
<dbReference type="HOGENOM" id="CLU_1861835_0_0_11"/>
<evidence type="ECO:0000313" key="1">
    <source>
        <dbReference type="EMBL" id="EFK55220.1"/>
    </source>
</evidence>
<proteinExistence type="predicted"/>
<name>D7WBI9_9CORY</name>
<dbReference type="OrthoDB" id="4406084at2"/>
<evidence type="ECO:0000313" key="2">
    <source>
        <dbReference type="Proteomes" id="UP000004208"/>
    </source>
</evidence>
<accession>D7WBI9</accession>
<comment type="caution">
    <text evidence="1">The sequence shown here is derived from an EMBL/GenBank/DDBJ whole genome shotgun (WGS) entry which is preliminary data.</text>
</comment>